<comment type="caution">
    <text evidence="1">The sequence shown here is derived from an EMBL/GenBank/DDBJ whole genome shotgun (WGS) entry which is preliminary data.</text>
</comment>
<protein>
    <submittedName>
        <fullName evidence="1">NAD(P)-binding protein</fullName>
    </submittedName>
</protein>
<dbReference type="InterPro" id="IPR051704">
    <property type="entry name" value="FAD_aromatic-hydroxylase"/>
</dbReference>
<name>A0ABT5E5K2_9BACT</name>
<dbReference type="SUPFAM" id="SSF51905">
    <property type="entry name" value="FAD/NAD(P)-binding domain"/>
    <property type="match status" value="1"/>
</dbReference>
<proteinExistence type="predicted"/>
<reference evidence="1 2" key="1">
    <citation type="submission" date="2022-11" db="EMBL/GenBank/DDBJ databases">
        <title>Minimal conservation of predation-associated metabolite biosynthetic gene clusters underscores biosynthetic potential of Myxococcota including descriptions for ten novel species: Archangium lansinium sp. nov., Myxococcus landrumus sp. nov., Nannocystis bai.</title>
        <authorList>
            <person name="Ahearne A."/>
            <person name="Stevens C."/>
            <person name="Dowd S."/>
        </authorList>
    </citation>
    <scope>NUCLEOTIDE SEQUENCE [LARGE SCALE GENOMIC DNA]</scope>
    <source>
        <strain evidence="1 2">BB15-2</strain>
    </source>
</reference>
<dbReference type="PANTHER" id="PTHR46865:SF2">
    <property type="entry name" value="MONOOXYGENASE"/>
    <property type="match status" value="1"/>
</dbReference>
<dbReference type="Pfam" id="PF13450">
    <property type="entry name" value="NAD_binding_8"/>
    <property type="match status" value="1"/>
</dbReference>
<organism evidence="1 2">
    <name type="scientific">Nannocystis bainbridge</name>
    <dbReference type="NCBI Taxonomy" id="2995303"/>
    <lineage>
        <taxon>Bacteria</taxon>
        <taxon>Pseudomonadati</taxon>
        <taxon>Myxococcota</taxon>
        <taxon>Polyangia</taxon>
        <taxon>Nannocystales</taxon>
        <taxon>Nannocystaceae</taxon>
        <taxon>Nannocystis</taxon>
    </lineage>
</organism>
<sequence>MAINVLDGSVPGRYTASMSSTIRRRTAARVLVSGASISGLTLAYWLSRYGFDVTVVERAPYLRPGGHALDVRGPALAVAARMGILSTLRDRSTKLTGISVVDSPARSSSAARRAP</sequence>
<dbReference type="RefSeq" id="WP_272089630.1">
    <property type="nucleotide sequence ID" value="NZ_JAQNDL010000003.1"/>
</dbReference>
<keyword evidence="2" id="KW-1185">Reference proteome</keyword>
<dbReference type="Proteomes" id="UP001221686">
    <property type="component" value="Unassembled WGS sequence"/>
</dbReference>
<gene>
    <name evidence="1" type="ORF">POL25_29760</name>
</gene>
<dbReference type="Gene3D" id="3.50.50.60">
    <property type="entry name" value="FAD/NAD(P)-binding domain"/>
    <property type="match status" value="1"/>
</dbReference>
<evidence type="ECO:0000313" key="2">
    <source>
        <dbReference type="Proteomes" id="UP001221686"/>
    </source>
</evidence>
<accession>A0ABT5E5K2</accession>
<dbReference type="PANTHER" id="PTHR46865">
    <property type="entry name" value="OXIDOREDUCTASE-RELATED"/>
    <property type="match status" value="1"/>
</dbReference>
<dbReference type="Gene3D" id="3.30.9.10">
    <property type="entry name" value="D-Amino Acid Oxidase, subunit A, domain 2"/>
    <property type="match status" value="1"/>
</dbReference>
<dbReference type="EMBL" id="JAQNDL010000003">
    <property type="protein sequence ID" value="MDC0721129.1"/>
    <property type="molecule type" value="Genomic_DNA"/>
</dbReference>
<dbReference type="InterPro" id="IPR036188">
    <property type="entry name" value="FAD/NAD-bd_sf"/>
</dbReference>
<evidence type="ECO:0000313" key="1">
    <source>
        <dbReference type="EMBL" id="MDC0721129.1"/>
    </source>
</evidence>